<dbReference type="SMART" id="SM01092">
    <property type="entry name" value="CO_deh_flav_C"/>
    <property type="match status" value="1"/>
</dbReference>
<dbReference type="PANTHER" id="PTHR42659:SF1">
    <property type="entry name" value="OXIDOREDUCTASE"/>
    <property type="match status" value="1"/>
</dbReference>
<reference evidence="3 4" key="1">
    <citation type="submission" date="2022-12" db="EMBL/GenBank/DDBJ databases">
        <title>Genome Sequence of Deinococcus aquaticus Type Strain PB314.</title>
        <authorList>
            <person name="Albert C."/>
            <person name="Hill J."/>
            <person name="Boren L."/>
            <person name="Scholz-Ng S."/>
            <person name="Fatema N."/>
            <person name="Grosso R."/>
            <person name="Soboslay E."/>
            <person name="Tuohy J."/>
        </authorList>
    </citation>
    <scope>NUCLEOTIDE SEQUENCE [LARGE SCALE GENOMIC DNA]</scope>
    <source>
        <strain evidence="3 4">PB-314</strain>
    </source>
</reference>
<dbReference type="InterPro" id="IPR036318">
    <property type="entry name" value="FAD-bd_PCMH-like_sf"/>
</dbReference>
<accession>A0ABY7UXJ8</accession>
<dbReference type="PANTHER" id="PTHR42659">
    <property type="entry name" value="XANTHINE DEHYDROGENASE SUBUNIT C-RELATED"/>
    <property type="match status" value="1"/>
</dbReference>
<dbReference type="Pfam" id="PF03450">
    <property type="entry name" value="CO_deh_flav_C"/>
    <property type="match status" value="1"/>
</dbReference>
<dbReference type="Gene3D" id="3.30.390.50">
    <property type="entry name" value="CO dehydrogenase flavoprotein, C-terminal domain"/>
    <property type="match status" value="1"/>
</dbReference>
<dbReference type="SUPFAM" id="SSF55447">
    <property type="entry name" value="CO dehydrogenase flavoprotein C-terminal domain-like"/>
    <property type="match status" value="1"/>
</dbReference>
<evidence type="ECO:0000313" key="3">
    <source>
        <dbReference type="EMBL" id="WDA57580.1"/>
    </source>
</evidence>
<dbReference type="InterPro" id="IPR005107">
    <property type="entry name" value="CO_DH_flav_C"/>
</dbReference>
<dbReference type="Pfam" id="PF00941">
    <property type="entry name" value="FAD_binding_5"/>
    <property type="match status" value="1"/>
</dbReference>
<dbReference type="RefSeq" id="WP_273987517.1">
    <property type="nucleotide sequence ID" value="NZ_BAABQT010000028.1"/>
</dbReference>
<dbReference type="InterPro" id="IPR016166">
    <property type="entry name" value="FAD-bd_PCMH"/>
</dbReference>
<dbReference type="PROSITE" id="PS51387">
    <property type="entry name" value="FAD_PCMH"/>
    <property type="match status" value="1"/>
</dbReference>
<proteinExistence type="predicted"/>
<dbReference type="EMBL" id="CP115165">
    <property type="protein sequence ID" value="WDA57580.1"/>
    <property type="molecule type" value="Genomic_DNA"/>
</dbReference>
<dbReference type="InterPro" id="IPR002346">
    <property type="entry name" value="Mopterin_DH_FAD-bd"/>
</dbReference>
<keyword evidence="4" id="KW-1185">Reference proteome</keyword>
<feature type="compositionally biased region" description="Polar residues" evidence="1">
    <location>
        <begin position="330"/>
        <end position="345"/>
    </location>
</feature>
<dbReference type="SUPFAM" id="SSF56176">
    <property type="entry name" value="FAD-binding/transporter-associated domain-like"/>
    <property type="match status" value="1"/>
</dbReference>
<feature type="domain" description="FAD-binding PCMH-type" evidence="2">
    <location>
        <begin position="1"/>
        <end position="217"/>
    </location>
</feature>
<feature type="region of interest" description="Disordered" evidence="1">
    <location>
        <begin position="322"/>
        <end position="345"/>
    </location>
</feature>
<protein>
    <submittedName>
        <fullName evidence="3">Xanthine dehydrogenase family protein subunit M</fullName>
    </submittedName>
</protein>
<evidence type="ECO:0000313" key="4">
    <source>
        <dbReference type="Proteomes" id="UP001217044"/>
    </source>
</evidence>
<organism evidence="3 4">
    <name type="scientific">Deinococcus aquaticus</name>
    <dbReference type="NCBI Taxonomy" id="328692"/>
    <lineage>
        <taxon>Bacteria</taxon>
        <taxon>Thermotogati</taxon>
        <taxon>Deinococcota</taxon>
        <taxon>Deinococci</taxon>
        <taxon>Deinococcales</taxon>
        <taxon>Deinococcaceae</taxon>
        <taxon>Deinococcus</taxon>
    </lineage>
</organism>
<dbReference type="Gene3D" id="3.30.465.10">
    <property type="match status" value="2"/>
</dbReference>
<dbReference type="InterPro" id="IPR016169">
    <property type="entry name" value="FAD-bd_PCMH_sub2"/>
</dbReference>
<dbReference type="InterPro" id="IPR036683">
    <property type="entry name" value="CO_DH_flav_C_dom_sf"/>
</dbReference>
<dbReference type="InterPro" id="IPR016167">
    <property type="entry name" value="FAD-bd_PCMH_sub1"/>
</dbReference>
<gene>
    <name evidence="3" type="ORF">M8445_09415</name>
</gene>
<evidence type="ECO:0000259" key="2">
    <source>
        <dbReference type="PROSITE" id="PS51387"/>
    </source>
</evidence>
<dbReference type="Gene3D" id="3.30.43.10">
    <property type="entry name" value="Uridine Diphospho-n-acetylenolpyruvylglucosamine Reductase, domain 2"/>
    <property type="match status" value="1"/>
</dbReference>
<dbReference type="Proteomes" id="UP001217044">
    <property type="component" value="Chromosome"/>
</dbReference>
<evidence type="ECO:0000256" key="1">
    <source>
        <dbReference type="SAM" id="MobiDB-lite"/>
    </source>
</evidence>
<name>A0ABY7UXJ8_9DEIO</name>
<sequence length="345" mass="35889">MRPFAYVRAHEIGEAAGQPGKFLAGGTTLIDLMKLDVERPAQVTDITGLPLADIAEQGDGVRIGALASMAQVADHPLIAARYPALRNALLAGASQQIRNMASMGGNVMQRTRCPYFRDTSFTACNKREPGSGCGAIAGNHRKQAILGTSDACVALHPSDASVALVAYDATLTLRGPDGEREVSLQDFNLLPGQTPHLEHDLREGELITAINLPAPPAGNGVYLKVRDRESYEFALSSCAAMLDVQGGVIRAARVALGGVGTKPWRSPEAEAALTGQPATRETFEAAARAALAGATPLEQNVFKVPLTAKVIVRALLAALAGEPADGHGDGQSTGQGQNADQGGTA</sequence>
<dbReference type="InterPro" id="IPR051312">
    <property type="entry name" value="Diverse_Substr_Oxidored"/>
</dbReference>